<accession>A0A9N9GA93</accession>
<evidence type="ECO:0000313" key="1">
    <source>
        <dbReference type="EMBL" id="CAG8587973.1"/>
    </source>
</evidence>
<dbReference type="EMBL" id="CAJVPQ010002214">
    <property type="protein sequence ID" value="CAG8587973.1"/>
    <property type="molecule type" value="Genomic_DNA"/>
</dbReference>
<keyword evidence="2" id="KW-1185">Reference proteome</keyword>
<comment type="caution">
    <text evidence="1">The sequence shown here is derived from an EMBL/GenBank/DDBJ whole genome shotgun (WGS) entry which is preliminary data.</text>
</comment>
<gene>
    <name evidence="1" type="ORF">FCALED_LOCUS7938</name>
</gene>
<evidence type="ECO:0000313" key="2">
    <source>
        <dbReference type="Proteomes" id="UP000789570"/>
    </source>
</evidence>
<name>A0A9N9GA93_9GLOM</name>
<protein>
    <submittedName>
        <fullName evidence="1">17694_t:CDS:1</fullName>
    </submittedName>
</protein>
<dbReference type="Proteomes" id="UP000789570">
    <property type="component" value="Unassembled WGS sequence"/>
</dbReference>
<dbReference type="AlphaFoldDB" id="A0A9N9GA93"/>
<organism evidence="1 2">
    <name type="scientific">Funneliformis caledonium</name>
    <dbReference type="NCBI Taxonomy" id="1117310"/>
    <lineage>
        <taxon>Eukaryota</taxon>
        <taxon>Fungi</taxon>
        <taxon>Fungi incertae sedis</taxon>
        <taxon>Mucoromycota</taxon>
        <taxon>Glomeromycotina</taxon>
        <taxon>Glomeromycetes</taxon>
        <taxon>Glomerales</taxon>
        <taxon>Glomeraceae</taxon>
        <taxon>Funneliformis</taxon>
    </lineage>
</organism>
<proteinExistence type="predicted"/>
<sequence>MKLEDQLLKAQKLVIEIHLSQILFEKLKKIFELKKYSFLVFEINVNILVASNLTLKDINLNNKNW</sequence>
<reference evidence="1" key="1">
    <citation type="submission" date="2021-06" db="EMBL/GenBank/DDBJ databases">
        <authorList>
            <person name="Kallberg Y."/>
            <person name="Tangrot J."/>
            <person name="Rosling A."/>
        </authorList>
    </citation>
    <scope>NUCLEOTIDE SEQUENCE</scope>
    <source>
        <strain evidence="1">UK204</strain>
    </source>
</reference>